<proteinExistence type="predicted"/>
<gene>
    <name evidence="1" type="ORF">ACFF45_02635</name>
</gene>
<sequence>MTCGDDPDRWTVAGRPSRGSGIAHFDGGFAAFLRAFVWDTVEMPFIAEAEGGIPVPFEPDTGEWLGGDAGLRLEAYGRFASA</sequence>
<comment type="caution">
    <text evidence="1">The sequence shown here is derived from an EMBL/GenBank/DDBJ whole genome shotgun (WGS) entry which is preliminary data.</text>
</comment>
<reference evidence="1 2" key="1">
    <citation type="submission" date="2024-09" db="EMBL/GenBank/DDBJ databases">
        <authorList>
            <person name="Sun Q."/>
            <person name="Mori K."/>
        </authorList>
    </citation>
    <scope>NUCLEOTIDE SEQUENCE [LARGE SCALE GENOMIC DNA]</scope>
    <source>
        <strain evidence="1 2">JCM 6917</strain>
    </source>
</reference>
<protein>
    <submittedName>
        <fullName evidence="1">Uncharacterized protein</fullName>
    </submittedName>
</protein>
<name>A0ABV5MUI0_9ACTN</name>
<organism evidence="1 2">
    <name type="scientific">Streptomyces cinereospinus</name>
    <dbReference type="NCBI Taxonomy" id="285561"/>
    <lineage>
        <taxon>Bacteria</taxon>
        <taxon>Bacillati</taxon>
        <taxon>Actinomycetota</taxon>
        <taxon>Actinomycetes</taxon>
        <taxon>Kitasatosporales</taxon>
        <taxon>Streptomycetaceae</taxon>
        <taxon>Streptomyces</taxon>
    </lineage>
</organism>
<dbReference type="Proteomes" id="UP001589709">
    <property type="component" value="Unassembled WGS sequence"/>
</dbReference>
<evidence type="ECO:0000313" key="1">
    <source>
        <dbReference type="EMBL" id="MFB9461654.1"/>
    </source>
</evidence>
<evidence type="ECO:0000313" key="2">
    <source>
        <dbReference type="Proteomes" id="UP001589709"/>
    </source>
</evidence>
<dbReference type="RefSeq" id="WP_381341292.1">
    <property type="nucleotide sequence ID" value="NZ_JBHMCY010000003.1"/>
</dbReference>
<dbReference type="EMBL" id="JBHMCY010000003">
    <property type="protein sequence ID" value="MFB9461654.1"/>
    <property type="molecule type" value="Genomic_DNA"/>
</dbReference>
<accession>A0ABV5MUI0</accession>
<keyword evidence="2" id="KW-1185">Reference proteome</keyword>